<protein>
    <submittedName>
        <fullName evidence="1">Uncharacterized protein</fullName>
    </submittedName>
</protein>
<dbReference type="Proteomes" id="UP001250662">
    <property type="component" value="Unassembled WGS sequence"/>
</dbReference>
<sequence>MAKYLRDISIHIEFSQELPNGFTQKDFNLTTHTVQNIFWYQIPKKFELDGISKLNIQITSKIPKSNYRNSADGISEYTFGGFDFEKYFKKSIVDKNRTILKVLETAISDILKSDKKKSSELLNITKSIAVNGFKYQTESKKLSKWNKNRTLRALVVCSVDENGQNAFVKIVDENGIEVLNEHLIKNNIYEYYNNLYKTNWTEKKFQILTRDGKIFKEIEPKKTVHNNV</sequence>
<dbReference type="RefSeq" id="WP_311388369.1">
    <property type="nucleotide sequence ID" value="NZ_JAVRHU010000005.1"/>
</dbReference>
<name>A0ABU3BKH6_9FLAO</name>
<evidence type="ECO:0000313" key="2">
    <source>
        <dbReference type="Proteomes" id="UP001250662"/>
    </source>
</evidence>
<gene>
    <name evidence="1" type="ORF">RM520_13660</name>
</gene>
<reference evidence="1 2" key="1">
    <citation type="submission" date="2023-09" db="EMBL/GenBank/DDBJ databases">
        <authorList>
            <person name="Rey-Velasco X."/>
        </authorList>
    </citation>
    <scope>NUCLEOTIDE SEQUENCE [LARGE SCALE GENOMIC DNA]</scope>
    <source>
        <strain evidence="1 2">P007</strain>
    </source>
</reference>
<comment type="caution">
    <text evidence="1">The sequence shown here is derived from an EMBL/GenBank/DDBJ whole genome shotgun (WGS) entry which is preliminary data.</text>
</comment>
<proteinExistence type="predicted"/>
<dbReference type="EMBL" id="JAVRHU010000005">
    <property type="protein sequence ID" value="MDT0622671.1"/>
    <property type="molecule type" value="Genomic_DNA"/>
</dbReference>
<keyword evidence="2" id="KW-1185">Reference proteome</keyword>
<accession>A0ABU3BKH6</accession>
<organism evidence="1 2">
    <name type="scientific">Croceitalea vernalis</name>
    <dbReference type="NCBI Taxonomy" id="3075599"/>
    <lineage>
        <taxon>Bacteria</taxon>
        <taxon>Pseudomonadati</taxon>
        <taxon>Bacteroidota</taxon>
        <taxon>Flavobacteriia</taxon>
        <taxon>Flavobacteriales</taxon>
        <taxon>Flavobacteriaceae</taxon>
        <taxon>Croceitalea</taxon>
    </lineage>
</organism>
<evidence type="ECO:0000313" key="1">
    <source>
        <dbReference type="EMBL" id="MDT0622671.1"/>
    </source>
</evidence>